<organism evidence="1 2">
    <name type="scientific">Vibrio ishigakensis</name>
    <dbReference type="NCBI Taxonomy" id="1481914"/>
    <lineage>
        <taxon>Bacteria</taxon>
        <taxon>Pseudomonadati</taxon>
        <taxon>Pseudomonadota</taxon>
        <taxon>Gammaproteobacteria</taxon>
        <taxon>Vibrionales</taxon>
        <taxon>Vibrionaceae</taxon>
        <taxon>Vibrio</taxon>
    </lineage>
</organism>
<evidence type="ECO:0000313" key="1">
    <source>
        <dbReference type="EMBL" id="GAM55686.1"/>
    </source>
</evidence>
<keyword evidence="2" id="KW-1185">Reference proteome</keyword>
<evidence type="ECO:0000313" key="2">
    <source>
        <dbReference type="Proteomes" id="UP000031671"/>
    </source>
</evidence>
<proteinExistence type="predicted"/>
<evidence type="ECO:0008006" key="3">
    <source>
        <dbReference type="Google" id="ProtNLM"/>
    </source>
</evidence>
<comment type="caution">
    <text evidence="1">The sequence shown here is derived from an EMBL/GenBank/DDBJ whole genome shotgun (WGS) entry which is preliminary data.</text>
</comment>
<reference evidence="1 2" key="1">
    <citation type="submission" date="2015-01" db="EMBL/GenBank/DDBJ databases">
        <title>Vibrio sp. C1 JCM 19231 whole genome shotgun sequence.</title>
        <authorList>
            <person name="Sawabe T."/>
            <person name="Meirelles P."/>
            <person name="Feng G."/>
            <person name="Sayaka M."/>
            <person name="Hattori M."/>
            <person name="Ohkuma M."/>
        </authorList>
    </citation>
    <scope>NUCLEOTIDE SEQUENCE [LARGE SCALE GENOMIC DNA]</scope>
    <source>
        <strain evidence="2">JCM 19231</strain>
    </source>
</reference>
<reference evidence="1 2" key="2">
    <citation type="submission" date="2015-01" db="EMBL/GenBank/DDBJ databases">
        <authorList>
            <consortium name="NBRP consortium"/>
            <person name="Sawabe T."/>
            <person name="Meirelles P."/>
            <person name="Feng G."/>
            <person name="Sayaka M."/>
            <person name="Hattori M."/>
            <person name="Ohkuma M."/>
        </authorList>
    </citation>
    <scope>NUCLEOTIDE SEQUENCE [LARGE SCALE GENOMIC DNA]</scope>
    <source>
        <strain evidence="2">JCM 19231</strain>
    </source>
</reference>
<accession>A0A0B8NNU9</accession>
<dbReference type="Proteomes" id="UP000031671">
    <property type="component" value="Unassembled WGS sequence"/>
</dbReference>
<dbReference type="EMBL" id="BBRZ01000017">
    <property type="protein sequence ID" value="GAM55686.1"/>
    <property type="molecule type" value="Genomic_DNA"/>
</dbReference>
<gene>
    <name evidence="1" type="ORF">JCM19231_750</name>
</gene>
<name>A0A0B8NNU9_9VIBR</name>
<sequence length="68" mass="8455">MIDTYIYQDESGDTWFVWLREFDNQEQKAKVYANTYDEYWIEHYRPKVFQHIYQDSIRVRELSPANLT</sequence>
<protein>
    <recommendedName>
        <fullName evidence="3">NIPSNAP domain-containing protein</fullName>
    </recommendedName>
</protein>
<dbReference type="AlphaFoldDB" id="A0A0B8NNU9"/>